<keyword evidence="2" id="KW-0560">Oxidoreductase</keyword>
<dbReference type="SUPFAM" id="SSF55347">
    <property type="entry name" value="Glyceraldehyde-3-phosphate dehydrogenase-like, C-terminal domain"/>
    <property type="match status" value="1"/>
</dbReference>
<evidence type="ECO:0000259" key="3">
    <source>
        <dbReference type="Pfam" id="PF01408"/>
    </source>
</evidence>
<dbReference type="InterPro" id="IPR055170">
    <property type="entry name" value="GFO_IDH_MocA-like_dom"/>
</dbReference>
<dbReference type="Pfam" id="PF22725">
    <property type="entry name" value="GFO_IDH_MocA_C3"/>
    <property type="match status" value="1"/>
</dbReference>
<dbReference type="InterPro" id="IPR000683">
    <property type="entry name" value="Gfo/Idh/MocA-like_OxRdtase_N"/>
</dbReference>
<evidence type="ECO:0000313" key="5">
    <source>
        <dbReference type="EMBL" id="MDX8305440.1"/>
    </source>
</evidence>
<dbReference type="SUPFAM" id="SSF51735">
    <property type="entry name" value="NAD(P)-binding Rossmann-fold domains"/>
    <property type="match status" value="1"/>
</dbReference>
<comment type="similarity">
    <text evidence="1">Belongs to the Gfo/Idh/MocA family.</text>
</comment>
<proteinExistence type="inferred from homology"/>
<name>A0AAW9FRF6_9HYPH</name>
<sequence length="325" mass="35905">MLRIGILGAAGIAPRSIIQPARRRTDVVIHGVASRRLEAGKQYGELHKIEKVYESYDAMLADPDIDLVYNALPPAGHAEWSIAALEAGKHVLCEKPIAMTSQEAMEMFAVSKRTGKILMEAFHDRYHPVFMHLLELKKGDNLGTIRSVKAEFYVDIPFDKKSIRHDPTQGGGCMMDLGCYPLHWLRNFFGTEPHVLAASAKLTTLGVDESMDAKLRFGSIDAELIADIARPPFEARIKVVGDRGSVEIDNPVLPHKGHSIRETIDGILREFTLAGGTTYDYQLDAFLDAVETGTAPHTGETDAINNMRALEEIYRIAGMSVRGRP</sequence>
<comment type="caution">
    <text evidence="5">The sequence shown here is derived from an EMBL/GenBank/DDBJ whole genome shotgun (WGS) entry which is preliminary data.</text>
</comment>
<gene>
    <name evidence="5" type="ORF">RMR22_24680</name>
</gene>
<dbReference type="PANTHER" id="PTHR22604">
    <property type="entry name" value="OXIDOREDUCTASES"/>
    <property type="match status" value="1"/>
</dbReference>
<feature type="domain" description="Gfo/Idh/MocA-like oxidoreductase N-terminal" evidence="3">
    <location>
        <begin position="2"/>
        <end position="121"/>
    </location>
</feature>
<dbReference type="AlphaFoldDB" id="A0AAW9FRF6"/>
<dbReference type="Pfam" id="PF01408">
    <property type="entry name" value="GFO_IDH_MocA"/>
    <property type="match status" value="1"/>
</dbReference>
<protein>
    <submittedName>
        <fullName evidence="5">Gfo/Idh/MocA family oxidoreductase</fullName>
    </submittedName>
</protein>
<reference evidence="5" key="1">
    <citation type="journal article" date="2023" name="Phytobiomes J">
        <title>Deciphering the key players within the bacterial microbiota associated with aerial crown gall tumors on rhododendron: Insights into the gallobiome.</title>
        <authorList>
            <person name="Kuzmanovic N."/>
            <person name="Nesme J."/>
            <person name="Wolf J."/>
            <person name="Neumann-Schaal M."/>
            <person name="Petersen J."/>
            <person name="Fernandez-Gnecco G."/>
            <person name="Sproeer C."/>
            <person name="Bunk B."/>
            <person name="Overmann J."/>
            <person name="Sorensen S.J."/>
            <person name="Idczak E."/>
            <person name="Smalla K."/>
        </authorList>
    </citation>
    <scope>NUCLEOTIDE SEQUENCE</scope>
    <source>
        <strain evidence="5">Rho-11.1</strain>
    </source>
</reference>
<dbReference type="GO" id="GO:0016491">
    <property type="term" value="F:oxidoreductase activity"/>
    <property type="evidence" value="ECO:0007669"/>
    <property type="project" value="UniProtKB-KW"/>
</dbReference>
<dbReference type="PANTHER" id="PTHR22604:SF105">
    <property type="entry name" value="TRANS-1,2-DIHYDROBENZENE-1,2-DIOL DEHYDROGENASE"/>
    <property type="match status" value="1"/>
</dbReference>
<evidence type="ECO:0000256" key="1">
    <source>
        <dbReference type="ARBA" id="ARBA00010928"/>
    </source>
</evidence>
<dbReference type="Gene3D" id="3.40.50.720">
    <property type="entry name" value="NAD(P)-binding Rossmann-like Domain"/>
    <property type="match status" value="1"/>
</dbReference>
<evidence type="ECO:0000259" key="4">
    <source>
        <dbReference type="Pfam" id="PF22725"/>
    </source>
</evidence>
<dbReference type="InterPro" id="IPR036291">
    <property type="entry name" value="NAD(P)-bd_dom_sf"/>
</dbReference>
<evidence type="ECO:0000256" key="2">
    <source>
        <dbReference type="ARBA" id="ARBA00023002"/>
    </source>
</evidence>
<organism evidence="5">
    <name type="scientific">Agrobacterium rosae</name>
    <dbReference type="NCBI Taxonomy" id="1972867"/>
    <lineage>
        <taxon>Bacteria</taxon>
        <taxon>Pseudomonadati</taxon>
        <taxon>Pseudomonadota</taxon>
        <taxon>Alphaproteobacteria</taxon>
        <taxon>Hyphomicrobiales</taxon>
        <taxon>Rhizobiaceae</taxon>
        <taxon>Rhizobium/Agrobacterium group</taxon>
        <taxon>Agrobacterium</taxon>
    </lineage>
</organism>
<dbReference type="InterPro" id="IPR050984">
    <property type="entry name" value="Gfo/Idh/MocA_domain"/>
</dbReference>
<dbReference type="Gene3D" id="3.30.360.10">
    <property type="entry name" value="Dihydrodipicolinate Reductase, domain 2"/>
    <property type="match status" value="1"/>
</dbReference>
<dbReference type="GO" id="GO:0000166">
    <property type="term" value="F:nucleotide binding"/>
    <property type="evidence" value="ECO:0007669"/>
    <property type="project" value="InterPro"/>
</dbReference>
<feature type="domain" description="GFO/IDH/MocA-like oxidoreductase" evidence="4">
    <location>
        <begin position="135"/>
        <end position="247"/>
    </location>
</feature>
<dbReference type="EMBL" id="JAVRAF010000019">
    <property type="protein sequence ID" value="MDX8305440.1"/>
    <property type="molecule type" value="Genomic_DNA"/>
</dbReference>
<dbReference type="RefSeq" id="WP_320203602.1">
    <property type="nucleotide sequence ID" value="NZ_CP192782.1"/>
</dbReference>
<accession>A0AAW9FRF6</accession>